<feature type="region of interest" description="Disordered" evidence="1">
    <location>
        <begin position="129"/>
        <end position="171"/>
    </location>
</feature>
<sequence length="198" mass="22044">MDEIQAQKLWTSSSMWEDDQMVALPSVGRAQEHPRSDRLSGSDSDAPRKTYCAGAVTSRTTELAYNETLTYSIVHMNGFQSGDETNICSTYHVGGQARHFEGQPRGPTTTASRFMAKIFECVRDGRRGRVEGRRDTDEDGKDRAERTARKPHRRRKIAWKPGSTDAPAAVAPKRVYTQLSRCSATAAGRQPDRARGEP</sequence>
<reference evidence="2" key="1">
    <citation type="submission" date="2022-11" db="EMBL/GenBank/DDBJ databases">
        <title>Genome Sequence of Cubamyces cubensis.</title>
        <authorList>
            <person name="Buettner E."/>
        </authorList>
    </citation>
    <scope>NUCLEOTIDE SEQUENCE</scope>
    <source>
        <strain evidence="2">MPL-01</strain>
    </source>
</reference>
<feature type="region of interest" description="Disordered" evidence="1">
    <location>
        <begin position="21"/>
        <end position="48"/>
    </location>
</feature>
<dbReference type="AlphaFoldDB" id="A0AAD7TP42"/>
<evidence type="ECO:0000256" key="1">
    <source>
        <dbReference type="SAM" id="MobiDB-lite"/>
    </source>
</evidence>
<evidence type="ECO:0000313" key="2">
    <source>
        <dbReference type="EMBL" id="KAJ8473239.1"/>
    </source>
</evidence>
<dbReference type="EMBL" id="JAPEVG010000230">
    <property type="protein sequence ID" value="KAJ8473239.1"/>
    <property type="molecule type" value="Genomic_DNA"/>
</dbReference>
<comment type="caution">
    <text evidence="2">The sequence shown here is derived from an EMBL/GenBank/DDBJ whole genome shotgun (WGS) entry which is preliminary data.</text>
</comment>
<name>A0AAD7TP42_9APHY</name>
<accession>A0AAD7TP42</accession>
<keyword evidence="3" id="KW-1185">Reference proteome</keyword>
<organism evidence="2 3">
    <name type="scientific">Trametes cubensis</name>
    <dbReference type="NCBI Taxonomy" id="1111947"/>
    <lineage>
        <taxon>Eukaryota</taxon>
        <taxon>Fungi</taxon>
        <taxon>Dikarya</taxon>
        <taxon>Basidiomycota</taxon>
        <taxon>Agaricomycotina</taxon>
        <taxon>Agaricomycetes</taxon>
        <taxon>Polyporales</taxon>
        <taxon>Polyporaceae</taxon>
        <taxon>Trametes</taxon>
    </lineage>
</organism>
<gene>
    <name evidence="2" type="ORF">ONZ51_g8000</name>
</gene>
<feature type="compositionally biased region" description="Basic and acidic residues" evidence="1">
    <location>
        <begin position="129"/>
        <end position="148"/>
    </location>
</feature>
<evidence type="ECO:0000313" key="3">
    <source>
        <dbReference type="Proteomes" id="UP001215151"/>
    </source>
</evidence>
<feature type="compositionally biased region" description="Basic residues" evidence="1">
    <location>
        <begin position="149"/>
        <end position="158"/>
    </location>
</feature>
<protein>
    <submittedName>
        <fullName evidence="2">Uncharacterized protein</fullName>
    </submittedName>
</protein>
<proteinExistence type="predicted"/>
<dbReference type="Proteomes" id="UP001215151">
    <property type="component" value="Unassembled WGS sequence"/>
</dbReference>
<feature type="compositionally biased region" description="Basic and acidic residues" evidence="1">
    <location>
        <begin position="30"/>
        <end position="48"/>
    </location>
</feature>